<keyword evidence="2" id="KW-1185">Reference proteome</keyword>
<sequence length="105" mass="12116">MIELFGSNYDLIENVKDGYQPDSLENRSSEILKKYDYIVGDWGYDQLRLKGFYEDTHTKAALDAKISALDDYLYEYCNFGCAYFVLKKDSGRKKSSSLRVPTPES</sequence>
<evidence type="ECO:0000313" key="2">
    <source>
        <dbReference type="Proteomes" id="UP001281447"/>
    </source>
</evidence>
<dbReference type="PIRSF" id="PIRSF012565">
    <property type="entry name" value="DUF1027"/>
    <property type="match status" value="1"/>
</dbReference>
<dbReference type="Pfam" id="PF06265">
    <property type="entry name" value="YutD-like"/>
    <property type="match status" value="1"/>
</dbReference>
<dbReference type="Gene3D" id="3.50.4.20">
    <property type="match status" value="1"/>
</dbReference>
<reference evidence="1 2" key="1">
    <citation type="submission" date="2023-10" db="EMBL/GenBank/DDBJ databases">
        <title>Virgibacillus halophilus 5B73C genome.</title>
        <authorList>
            <person name="Miliotis G."/>
            <person name="Sengupta P."/>
            <person name="Hameed A."/>
            <person name="Chuvochina M."/>
            <person name="Mcdonagh F."/>
            <person name="Simpson A.C."/>
            <person name="Singh N.K."/>
            <person name="Rekha P.D."/>
            <person name="Raman K."/>
            <person name="Hugenholtz P."/>
            <person name="Venkateswaran K."/>
        </authorList>
    </citation>
    <scope>NUCLEOTIDE SEQUENCE [LARGE SCALE GENOMIC DNA]</scope>
    <source>
        <strain evidence="1 2">5B73C</strain>
    </source>
</reference>
<accession>A0ABU5C1L4</accession>
<name>A0ABU5C1L4_9BACI</name>
<comment type="caution">
    <text evidence="1">The sequence shown here is derived from an EMBL/GenBank/DDBJ whole genome shotgun (WGS) entry which is preliminary data.</text>
</comment>
<organism evidence="1 2">
    <name type="scientific">Tigheibacillus halophilus</name>
    <dbReference type="NCBI Taxonomy" id="361280"/>
    <lineage>
        <taxon>Bacteria</taxon>
        <taxon>Bacillati</taxon>
        <taxon>Bacillota</taxon>
        <taxon>Bacilli</taxon>
        <taxon>Bacillales</taxon>
        <taxon>Bacillaceae</taxon>
        <taxon>Tigheibacillus</taxon>
    </lineage>
</organism>
<dbReference type="InterPro" id="IPR038141">
    <property type="entry name" value="YutD-like_sf"/>
</dbReference>
<dbReference type="EMBL" id="JAWDIP010000003">
    <property type="protein sequence ID" value="MDY0393182.1"/>
    <property type="molecule type" value="Genomic_DNA"/>
</dbReference>
<dbReference type="Proteomes" id="UP001281447">
    <property type="component" value="Unassembled WGS sequence"/>
</dbReference>
<dbReference type="InterPro" id="IPR009370">
    <property type="entry name" value="YutD-like"/>
</dbReference>
<protein>
    <submittedName>
        <fullName evidence="1">YutD family protein</fullName>
    </submittedName>
</protein>
<evidence type="ECO:0000313" key="1">
    <source>
        <dbReference type="EMBL" id="MDY0393182.1"/>
    </source>
</evidence>
<proteinExistence type="predicted"/>
<gene>
    <name evidence="1" type="ORF">RWE15_00470</name>
</gene>